<dbReference type="PANTHER" id="PTHR11079:SF161">
    <property type="entry name" value="CMP_DCMP-TYPE DEAMINASE DOMAIN-CONTAINING PROTEIN"/>
    <property type="match status" value="1"/>
</dbReference>
<dbReference type="AlphaFoldDB" id="A0A1H4DT86"/>
<dbReference type="CDD" id="cd01285">
    <property type="entry name" value="nucleoside_deaminase"/>
    <property type="match status" value="1"/>
</dbReference>
<evidence type="ECO:0000259" key="5">
    <source>
        <dbReference type="PROSITE" id="PS51747"/>
    </source>
</evidence>
<dbReference type="InterPro" id="IPR016192">
    <property type="entry name" value="APOBEC/CMP_deaminase_Zn-bd"/>
</dbReference>
<evidence type="ECO:0000313" key="6">
    <source>
        <dbReference type="EMBL" id="SEA75796.1"/>
    </source>
</evidence>
<keyword evidence="2" id="KW-0479">Metal-binding</keyword>
<dbReference type="GO" id="GO:0047974">
    <property type="term" value="F:guanosine deaminase activity"/>
    <property type="evidence" value="ECO:0007669"/>
    <property type="project" value="TreeGrafter"/>
</dbReference>
<dbReference type="OrthoDB" id="9802676at2"/>
<dbReference type="Proteomes" id="UP000182257">
    <property type="component" value="Unassembled WGS sequence"/>
</dbReference>
<evidence type="ECO:0000256" key="3">
    <source>
        <dbReference type="ARBA" id="ARBA00022801"/>
    </source>
</evidence>
<keyword evidence="3" id="KW-0378">Hydrolase</keyword>
<dbReference type="SUPFAM" id="SSF53927">
    <property type="entry name" value="Cytidine deaminase-like"/>
    <property type="match status" value="1"/>
</dbReference>
<dbReference type="EMBL" id="FNRF01000004">
    <property type="protein sequence ID" value="SEA75796.1"/>
    <property type="molecule type" value="Genomic_DNA"/>
</dbReference>
<sequence>MITEQDKKFMREAIRLANESVERGGGPFGAVIVKDGEIIAGSSNSVTIDNDPTAHAEVNTIRKACFKLRTFDLSGCTIYTSCEPCPMCLGAIYWARISKIFYGNTRKDARDIQFADDFIYEELERPMDKRTVPIVPLLRDEALHTFRLWTEKTDKTEY</sequence>
<evidence type="ECO:0000256" key="4">
    <source>
        <dbReference type="ARBA" id="ARBA00022833"/>
    </source>
</evidence>
<evidence type="ECO:0000256" key="1">
    <source>
        <dbReference type="ARBA" id="ARBA00006576"/>
    </source>
</evidence>
<gene>
    <name evidence="6" type="ORF">SAMN05216462_2516</name>
</gene>
<dbReference type="PROSITE" id="PS00903">
    <property type="entry name" value="CYT_DCMP_DEAMINASES_1"/>
    <property type="match status" value="1"/>
</dbReference>
<name>A0A1H4DT86_XYLRU</name>
<evidence type="ECO:0000313" key="7">
    <source>
        <dbReference type="Proteomes" id="UP000182257"/>
    </source>
</evidence>
<reference evidence="6 7" key="1">
    <citation type="submission" date="2016-10" db="EMBL/GenBank/DDBJ databases">
        <authorList>
            <person name="de Groot N.N."/>
        </authorList>
    </citation>
    <scope>NUCLEOTIDE SEQUENCE [LARGE SCALE GENOMIC DNA]</scope>
    <source>
        <strain evidence="6 7">D31d</strain>
    </source>
</reference>
<dbReference type="FunFam" id="3.40.140.10:FF:000011">
    <property type="entry name" value="tRNA-specific adenosine deaminase"/>
    <property type="match status" value="1"/>
</dbReference>
<dbReference type="InterPro" id="IPR002125">
    <property type="entry name" value="CMP_dCMP_dom"/>
</dbReference>
<proteinExistence type="inferred from homology"/>
<evidence type="ECO:0000256" key="2">
    <source>
        <dbReference type="ARBA" id="ARBA00022723"/>
    </source>
</evidence>
<keyword evidence="4" id="KW-0862">Zinc</keyword>
<feature type="domain" description="CMP/dCMP-type deaminase" evidence="5">
    <location>
        <begin position="4"/>
        <end position="114"/>
    </location>
</feature>
<dbReference type="GO" id="GO:0006152">
    <property type="term" value="P:purine nucleoside catabolic process"/>
    <property type="evidence" value="ECO:0007669"/>
    <property type="project" value="TreeGrafter"/>
</dbReference>
<dbReference type="InterPro" id="IPR016193">
    <property type="entry name" value="Cytidine_deaminase-like"/>
</dbReference>
<dbReference type="PROSITE" id="PS51747">
    <property type="entry name" value="CYT_DCMP_DEAMINASES_2"/>
    <property type="match status" value="1"/>
</dbReference>
<dbReference type="Pfam" id="PF00383">
    <property type="entry name" value="dCMP_cyt_deam_1"/>
    <property type="match status" value="1"/>
</dbReference>
<organism evidence="6 7">
    <name type="scientific">Xylanibacter ruminicola</name>
    <name type="common">Prevotella ruminicola</name>
    <dbReference type="NCBI Taxonomy" id="839"/>
    <lineage>
        <taxon>Bacteria</taxon>
        <taxon>Pseudomonadati</taxon>
        <taxon>Bacteroidota</taxon>
        <taxon>Bacteroidia</taxon>
        <taxon>Bacteroidales</taxon>
        <taxon>Prevotellaceae</taxon>
        <taxon>Xylanibacter</taxon>
    </lineage>
</organism>
<comment type="similarity">
    <text evidence="1">Belongs to the cytidine and deoxycytidylate deaminase family.</text>
</comment>
<dbReference type="GO" id="GO:0008270">
    <property type="term" value="F:zinc ion binding"/>
    <property type="evidence" value="ECO:0007669"/>
    <property type="project" value="InterPro"/>
</dbReference>
<dbReference type="PANTHER" id="PTHR11079">
    <property type="entry name" value="CYTOSINE DEAMINASE FAMILY MEMBER"/>
    <property type="match status" value="1"/>
</dbReference>
<dbReference type="Gene3D" id="3.40.140.10">
    <property type="entry name" value="Cytidine Deaminase, domain 2"/>
    <property type="match status" value="1"/>
</dbReference>
<accession>A0A1H4DT86</accession>
<dbReference type="RefSeq" id="WP_080694856.1">
    <property type="nucleotide sequence ID" value="NZ_CP071890.1"/>
</dbReference>
<protein>
    <submittedName>
        <fullName evidence="6">tRNA(Arg) A34 adenosine deaminase TadA</fullName>
    </submittedName>
</protein>